<keyword evidence="9" id="KW-1185">Reference proteome</keyword>
<dbReference type="GO" id="GO:0046872">
    <property type="term" value="F:metal ion binding"/>
    <property type="evidence" value="ECO:0007669"/>
    <property type="project" value="UniProtKB-KW"/>
</dbReference>
<evidence type="ECO:0000313" key="8">
    <source>
        <dbReference type="EMBL" id="PZF71224.1"/>
    </source>
</evidence>
<accession>A0A2W2ATD0</accession>
<dbReference type="SUPFAM" id="SSF56784">
    <property type="entry name" value="HAD-like"/>
    <property type="match status" value="1"/>
</dbReference>
<dbReference type="InterPro" id="IPR036412">
    <property type="entry name" value="HAD-like_sf"/>
</dbReference>
<evidence type="ECO:0000256" key="6">
    <source>
        <dbReference type="ARBA" id="ARBA00022842"/>
    </source>
</evidence>
<dbReference type="SFLD" id="SFLDS00003">
    <property type="entry name" value="Haloacid_Dehalogenase"/>
    <property type="match status" value="1"/>
</dbReference>
<dbReference type="InterPro" id="IPR050793">
    <property type="entry name" value="CMP-NeuNAc_synthase"/>
</dbReference>
<dbReference type="AlphaFoldDB" id="A0A2W2ATD0"/>
<dbReference type="InterPro" id="IPR010023">
    <property type="entry name" value="KdsC_fam"/>
</dbReference>
<feature type="binding site" evidence="7">
    <location>
        <position position="109"/>
    </location>
    <ligand>
        <name>Mg(2+)</name>
        <dbReference type="ChEBI" id="CHEBI:18420"/>
    </ligand>
</feature>
<dbReference type="Proteomes" id="UP000248745">
    <property type="component" value="Unassembled WGS sequence"/>
</dbReference>
<sequence length="168" mass="18594">MNLLELFAPIRAFVFDIDGVLTDGTLLVLEDGHQLRRMNIKDGYALQLAVKKGYQVWVISGGTSEAAQIRLNKLGITEVHIGVKDKKAKLHELAAKYNIELKNALYMGDDIPDYAVMQCCGLPSCPNDAVSEIREKALYISPFNGGFGCVRDVLEKVLKLNGDWDLPV</sequence>
<organism evidence="8 9">
    <name type="scientific">Taibaiella soli</name>
    <dbReference type="NCBI Taxonomy" id="1649169"/>
    <lineage>
        <taxon>Bacteria</taxon>
        <taxon>Pseudomonadati</taxon>
        <taxon>Bacteroidota</taxon>
        <taxon>Chitinophagia</taxon>
        <taxon>Chitinophagales</taxon>
        <taxon>Chitinophagaceae</taxon>
        <taxon>Taibaiella</taxon>
    </lineage>
</organism>
<dbReference type="PIRSF" id="PIRSF006118">
    <property type="entry name" value="KDO8-P_Ptase"/>
    <property type="match status" value="1"/>
</dbReference>
<reference evidence="8 9" key="1">
    <citation type="submission" date="2018-06" db="EMBL/GenBank/DDBJ databases">
        <title>Mucibacter soli gen. nov., sp. nov., a new member of the family Chitinophagaceae producing mucin.</title>
        <authorList>
            <person name="Kim M.-K."/>
            <person name="Park S."/>
            <person name="Kim T.-S."/>
            <person name="Joung Y."/>
            <person name="Han J.-H."/>
            <person name="Kim S.B."/>
        </authorList>
    </citation>
    <scope>NUCLEOTIDE SEQUENCE [LARGE SCALE GENOMIC DNA]</scope>
    <source>
        <strain evidence="8 9">R1-15</strain>
    </source>
</reference>
<evidence type="ECO:0000256" key="4">
    <source>
        <dbReference type="ARBA" id="ARBA00022723"/>
    </source>
</evidence>
<dbReference type="Gene3D" id="3.40.50.1000">
    <property type="entry name" value="HAD superfamily/HAD-like"/>
    <property type="match status" value="1"/>
</dbReference>
<evidence type="ECO:0000256" key="2">
    <source>
        <dbReference type="ARBA" id="ARBA00005893"/>
    </source>
</evidence>
<comment type="caution">
    <text evidence="8">The sequence shown here is derived from an EMBL/GenBank/DDBJ whole genome shotgun (WGS) entry which is preliminary data.</text>
</comment>
<dbReference type="NCBIfam" id="TIGR01670">
    <property type="entry name" value="KdsC-phosphatas"/>
    <property type="match status" value="1"/>
</dbReference>
<dbReference type="SFLD" id="SFLDG01136">
    <property type="entry name" value="C1.6:_Phosphoserine_Phosphatas"/>
    <property type="match status" value="1"/>
</dbReference>
<evidence type="ECO:0000256" key="5">
    <source>
        <dbReference type="ARBA" id="ARBA00022801"/>
    </source>
</evidence>
<dbReference type="Pfam" id="PF08282">
    <property type="entry name" value="Hydrolase_3"/>
    <property type="match status" value="1"/>
</dbReference>
<comment type="subunit">
    <text evidence="3">Homotetramer.</text>
</comment>
<evidence type="ECO:0000313" key="9">
    <source>
        <dbReference type="Proteomes" id="UP000248745"/>
    </source>
</evidence>
<dbReference type="InterPro" id="IPR023214">
    <property type="entry name" value="HAD_sf"/>
</dbReference>
<feature type="binding site" evidence="7">
    <location>
        <position position="16"/>
    </location>
    <ligand>
        <name>Mg(2+)</name>
        <dbReference type="ChEBI" id="CHEBI:18420"/>
    </ligand>
</feature>
<keyword evidence="4 7" id="KW-0479">Metal-binding</keyword>
<comment type="cofactor">
    <cofactor evidence="1 7">
        <name>Mg(2+)</name>
        <dbReference type="ChEBI" id="CHEBI:18420"/>
    </cofactor>
</comment>
<gene>
    <name evidence="8" type="ORF">DN068_19825</name>
</gene>
<evidence type="ECO:0000256" key="1">
    <source>
        <dbReference type="ARBA" id="ARBA00001946"/>
    </source>
</evidence>
<dbReference type="RefSeq" id="WP_111000692.1">
    <property type="nucleotide sequence ID" value="NZ_QKTW01000026.1"/>
</dbReference>
<proteinExistence type="inferred from homology"/>
<feature type="binding site" evidence="7">
    <location>
        <position position="18"/>
    </location>
    <ligand>
        <name>substrate</name>
    </ligand>
</feature>
<dbReference type="PANTHER" id="PTHR21485:SF3">
    <property type="entry name" value="N-ACYLNEURAMINATE CYTIDYLYLTRANSFERASE"/>
    <property type="match status" value="1"/>
</dbReference>
<dbReference type="FunFam" id="3.40.50.1000:FF:000029">
    <property type="entry name" value="3-deoxy-D-manno-octulosonate 8-phosphate phosphatase KdsC"/>
    <property type="match status" value="1"/>
</dbReference>
<dbReference type="OrthoDB" id="9805604at2"/>
<dbReference type="SFLD" id="SFLDG01138">
    <property type="entry name" value="C1.6.2:_Deoxy-d-mannose-octulo"/>
    <property type="match status" value="1"/>
</dbReference>
<keyword evidence="6 7" id="KW-0460">Magnesium</keyword>
<protein>
    <submittedName>
        <fullName evidence="8">3-deoxy-D-manno-octulosonate 8-phosphate phosphatase</fullName>
    </submittedName>
</protein>
<dbReference type="EMBL" id="QKTW01000026">
    <property type="protein sequence ID" value="PZF71224.1"/>
    <property type="molecule type" value="Genomic_DNA"/>
</dbReference>
<dbReference type="GO" id="GO:0016788">
    <property type="term" value="F:hydrolase activity, acting on ester bonds"/>
    <property type="evidence" value="ECO:0007669"/>
    <property type="project" value="InterPro"/>
</dbReference>
<comment type="similarity">
    <text evidence="2">Belongs to the KdsC family.</text>
</comment>
<evidence type="ECO:0000256" key="3">
    <source>
        <dbReference type="ARBA" id="ARBA00011881"/>
    </source>
</evidence>
<evidence type="ECO:0000256" key="7">
    <source>
        <dbReference type="PIRSR" id="PIRSR006118-2"/>
    </source>
</evidence>
<keyword evidence="5" id="KW-0378">Hydrolase</keyword>
<name>A0A2W2ATD0_9BACT</name>
<dbReference type="GO" id="GO:0008781">
    <property type="term" value="F:N-acylneuraminate cytidylyltransferase activity"/>
    <property type="evidence" value="ECO:0007669"/>
    <property type="project" value="TreeGrafter"/>
</dbReference>
<dbReference type="PANTHER" id="PTHR21485">
    <property type="entry name" value="HAD SUPERFAMILY MEMBERS CMAS AND KDSC"/>
    <property type="match status" value="1"/>
</dbReference>